<dbReference type="EMBL" id="LR593886">
    <property type="protein sequence ID" value="VTR97841.1"/>
    <property type="molecule type" value="Genomic_DNA"/>
</dbReference>
<organism evidence="1 2">
    <name type="scientific">Gemmata massiliana</name>
    <dbReference type="NCBI Taxonomy" id="1210884"/>
    <lineage>
        <taxon>Bacteria</taxon>
        <taxon>Pseudomonadati</taxon>
        <taxon>Planctomycetota</taxon>
        <taxon>Planctomycetia</taxon>
        <taxon>Gemmatales</taxon>
        <taxon>Gemmataceae</taxon>
        <taxon>Gemmata</taxon>
    </lineage>
</organism>
<dbReference type="AlphaFoldDB" id="A0A6P2D916"/>
<accession>A0A6P2D916</accession>
<keyword evidence="2" id="KW-1185">Reference proteome</keyword>
<reference evidence="1 2" key="1">
    <citation type="submission" date="2019-05" db="EMBL/GenBank/DDBJ databases">
        <authorList>
            <consortium name="Science for Life Laboratories"/>
        </authorList>
    </citation>
    <scope>NUCLEOTIDE SEQUENCE [LARGE SCALE GENOMIC DNA]</scope>
    <source>
        <strain evidence="1">Soil9</strain>
    </source>
</reference>
<gene>
    <name evidence="1" type="ORF">SOIL9_05150</name>
</gene>
<protein>
    <submittedName>
        <fullName evidence="1">Uncharacterized protein</fullName>
    </submittedName>
</protein>
<dbReference type="Proteomes" id="UP000464178">
    <property type="component" value="Chromosome"/>
</dbReference>
<dbReference type="RefSeq" id="WP_162671386.1">
    <property type="nucleotide sequence ID" value="NZ_LR593886.1"/>
</dbReference>
<dbReference type="KEGG" id="gms:SOIL9_05150"/>
<sequence length="191" mass="20864">MTEEEWLESIDPMHLWVSLDRNASNRKRRLFGCACCRRIWPLIPDARCRSAVITAEQFADGDVSRAELARAKAQAKAASVEHSGAKAHARATSAEQWGRVLTKHWAAGACCSVALAKASDVVMAGRSAAVAQQTHAVLQLGRPFGSPESAAMTDQLAEQEQRAQADLLRDIFGNPFRPVPFSLGARTPQWQ</sequence>
<name>A0A6P2D916_9BACT</name>
<evidence type="ECO:0000313" key="2">
    <source>
        <dbReference type="Proteomes" id="UP000464178"/>
    </source>
</evidence>
<proteinExistence type="predicted"/>
<evidence type="ECO:0000313" key="1">
    <source>
        <dbReference type="EMBL" id="VTR97841.1"/>
    </source>
</evidence>